<dbReference type="InterPro" id="IPR010614">
    <property type="entry name" value="RAD3-like_helicase_DEAD"/>
</dbReference>
<accession>L1QJM4</accession>
<dbReference type="Pfam" id="PF06733">
    <property type="entry name" value="DEAD_2"/>
    <property type="match status" value="1"/>
</dbReference>
<dbReference type="SMART" id="SM00488">
    <property type="entry name" value="DEXDc2"/>
    <property type="match status" value="1"/>
</dbReference>
<dbReference type="eggNOG" id="COG1199">
    <property type="taxonomic scope" value="Bacteria"/>
</dbReference>
<dbReference type="InterPro" id="IPR006554">
    <property type="entry name" value="Helicase-like_DEXD_c2"/>
</dbReference>
<evidence type="ECO:0000313" key="7">
    <source>
        <dbReference type="Proteomes" id="UP000010420"/>
    </source>
</evidence>
<protein>
    <submittedName>
        <fullName evidence="6">DEAD2 domain protein</fullName>
    </submittedName>
</protein>
<evidence type="ECO:0000313" key="6">
    <source>
        <dbReference type="EMBL" id="EKY27777.1"/>
    </source>
</evidence>
<dbReference type="GO" id="GO:0005524">
    <property type="term" value="F:ATP binding"/>
    <property type="evidence" value="ECO:0007669"/>
    <property type="project" value="UniProtKB-KW"/>
</dbReference>
<dbReference type="SUPFAM" id="SSF52540">
    <property type="entry name" value="P-loop containing nucleoside triphosphate hydrolases"/>
    <property type="match status" value="1"/>
</dbReference>
<evidence type="ECO:0000259" key="5">
    <source>
        <dbReference type="PROSITE" id="PS51193"/>
    </source>
</evidence>
<organism evidence="6 7">
    <name type="scientific">Clostridium celatum DSM 1785</name>
    <dbReference type="NCBI Taxonomy" id="545697"/>
    <lineage>
        <taxon>Bacteria</taxon>
        <taxon>Bacillati</taxon>
        <taxon>Bacillota</taxon>
        <taxon>Clostridia</taxon>
        <taxon>Eubacteriales</taxon>
        <taxon>Clostridiaceae</taxon>
        <taxon>Clostridium</taxon>
    </lineage>
</organism>
<keyword evidence="3" id="KW-0067">ATP-binding</keyword>
<dbReference type="RefSeq" id="WP_005212277.1">
    <property type="nucleotide sequence ID" value="NZ_KB291624.1"/>
</dbReference>
<dbReference type="InterPro" id="IPR027417">
    <property type="entry name" value="P-loop_NTPase"/>
</dbReference>
<dbReference type="InterPro" id="IPR042493">
    <property type="entry name" value="XPD_DNA_FeS"/>
</dbReference>
<dbReference type="GO" id="GO:0003678">
    <property type="term" value="F:DNA helicase activity"/>
    <property type="evidence" value="ECO:0007669"/>
    <property type="project" value="InterPro"/>
</dbReference>
<gene>
    <name evidence="6" type="ORF">HMPREF0216_01251</name>
</gene>
<dbReference type="STRING" id="545697.HMPREF0216_01251"/>
<reference evidence="6 7" key="1">
    <citation type="submission" date="2012-05" db="EMBL/GenBank/DDBJ databases">
        <authorList>
            <person name="Weinstock G."/>
            <person name="Sodergren E."/>
            <person name="Lobos E.A."/>
            <person name="Fulton L."/>
            <person name="Fulton R."/>
            <person name="Courtney L."/>
            <person name="Fronick C."/>
            <person name="O'Laughlin M."/>
            <person name="Godfrey J."/>
            <person name="Wilson R.M."/>
            <person name="Miner T."/>
            <person name="Farmer C."/>
            <person name="Delehaunty K."/>
            <person name="Cordes M."/>
            <person name="Minx P."/>
            <person name="Tomlinson C."/>
            <person name="Chen J."/>
            <person name="Wollam A."/>
            <person name="Pepin K.H."/>
            <person name="Bhonagiri V."/>
            <person name="Zhang X."/>
            <person name="Suruliraj S."/>
            <person name="Warren W."/>
            <person name="Mitreva M."/>
            <person name="Mardis E.R."/>
            <person name="Wilson R.K."/>
        </authorList>
    </citation>
    <scope>NUCLEOTIDE SEQUENCE [LARGE SCALE GENOMIC DNA]</scope>
    <source>
        <strain evidence="6 7">DSM 1785</strain>
    </source>
</reference>
<sequence length="591" mass="69124">MSDKVVFKESVRGLIEYILKSGSLDDRFLSRGRALEGTVAHGKLQKSNAEIYKEYEKEVKLNYEFQREDVILQVEGRADGIIKDNGNVIIEEIKSTYKNLIYIDEDFNELHWAQGKIYAYIYCKLNSMTKIYIRLSYYNINTDEVRSFEKKFQIKELEEYTYEIIYKYLDDIILKNNLKIIRNNSIENLSFPFKSYRKGQRELAINCYNSIKQNGVLFVQAPTGIGKTISTIFPAVKSIGEGRGEKIIYLTAKTITRSVAEEGFIKLLNNGLKFKVVTITAKEKMCLNSEVKCNPDDCIYARDYFTKINDVIKKLIARENIFTRAKVIEYAKEFNLCPFELSLDLTEWCDSVICDYNYAFDPRVRLRRIFEDHNSENILLVDEAHNLVDRARNMYSCEILKSKVMDASKILKGKVPNLYKIVNLINKEMINIRRELEEVNENVTYKNIIYKDLIKLLRMFINEAEEYLIKSKGTSGYENILEFYYDTRNFIALSELYSKEYTTILKNSRNEFSIKIFCIDPSKNLSKIVNSAYSTVIFSATLSPIKYYVDLLGGEENSFRVRFNSPFNKENLQIYIKDLDMRYASRDKNNN</sequence>
<name>L1QJM4_9CLOT</name>
<keyword evidence="7" id="KW-1185">Reference proteome</keyword>
<dbReference type="PANTHER" id="PTHR11472">
    <property type="entry name" value="DNA REPAIR DEAD HELICASE RAD3/XP-D SUBFAMILY MEMBER"/>
    <property type="match status" value="1"/>
</dbReference>
<dbReference type="EMBL" id="AMEZ01000032">
    <property type="protein sequence ID" value="EKY27777.1"/>
    <property type="molecule type" value="Genomic_DNA"/>
</dbReference>
<dbReference type="Gene3D" id="1.10.275.40">
    <property type="match status" value="1"/>
</dbReference>
<comment type="caution">
    <text evidence="6">The sequence shown here is derived from an EMBL/GenBank/DDBJ whole genome shotgun (WGS) entry which is preliminary data.</text>
</comment>
<feature type="domain" description="Helicase ATP-binding" evidence="5">
    <location>
        <begin position="186"/>
        <end position="436"/>
    </location>
</feature>
<dbReference type="AlphaFoldDB" id="L1QJM4"/>
<dbReference type="PANTHER" id="PTHR11472:SF34">
    <property type="entry name" value="REGULATOR OF TELOMERE ELONGATION HELICASE 1"/>
    <property type="match status" value="1"/>
</dbReference>
<dbReference type="PATRIC" id="fig|545697.3.peg.1232"/>
<evidence type="ECO:0000256" key="3">
    <source>
        <dbReference type="ARBA" id="ARBA00022840"/>
    </source>
</evidence>
<dbReference type="InterPro" id="IPR045028">
    <property type="entry name" value="DinG/Rad3-like"/>
</dbReference>
<evidence type="ECO:0000256" key="1">
    <source>
        <dbReference type="ARBA" id="ARBA00022741"/>
    </source>
</evidence>
<dbReference type="Proteomes" id="UP000010420">
    <property type="component" value="Unassembled WGS sequence"/>
</dbReference>
<dbReference type="HOGENOM" id="CLU_006515_7_0_9"/>
<keyword evidence="2" id="KW-0378">Hydrolase</keyword>
<proteinExistence type="inferred from homology"/>
<dbReference type="InterPro" id="IPR011604">
    <property type="entry name" value="PDDEXK-like_dom_sf"/>
</dbReference>
<keyword evidence="1" id="KW-0547">Nucleotide-binding</keyword>
<evidence type="ECO:0000256" key="4">
    <source>
        <dbReference type="ARBA" id="ARBA00038058"/>
    </source>
</evidence>
<dbReference type="Gene3D" id="3.40.50.300">
    <property type="entry name" value="P-loop containing nucleotide triphosphate hydrolases"/>
    <property type="match status" value="1"/>
</dbReference>
<comment type="similarity">
    <text evidence="4">Belongs to the helicase family. DinG subfamily.</text>
</comment>
<dbReference type="GO" id="GO:0003677">
    <property type="term" value="F:DNA binding"/>
    <property type="evidence" value="ECO:0007669"/>
    <property type="project" value="InterPro"/>
</dbReference>
<evidence type="ECO:0000256" key="2">
    <source>
        <dbReference type="ARBA" id="ARBA00022801"/>
    </source>
</evidence>
<dbReference type="GO" id="GO:0016818">
    <property type="term" value="F:hydrolase activity, acting on acid anhydrides, in phosphorus-containing anhydrides"/>
    <property type="evidence" value="ECO:0007669"/>
    <property type="project" value="InterPro"/>
</dbReference>
<dbReference type="Gene3D" id="3.90.320.10">
    <property type="match status" value="1"/>
</dbReference>
<dbReference type="Gene3D" id="1.10.30.20">
    <property type="entry name" value="Bacterial XPD DNA helicase, FeS cluster domain"/>
    <property type="match status" value="1"/>
</dbReference>
<dbReference type="InterPro" id="IPR014013">
    <property type="entry name" value="Helic_SF1/SF2_ATP-bd_DinG/Rad3"/>
</dbReference>
<dbReference type="PROSITE" id="PS51193">
    <property type="entry name" value="HELICASE_ATP_BIND_2"/>
    <property type="match status" value="1"/>
</dbReference>